<dbReference type="Proteomes" id="UP000747542">
    <property type="component" value="Unassembled WGS sequence"/>
</dbReference>
<keyword evidence="2" id="KW-1185">Reference proteome</keyword>
<name>A0A8J5T279_HOMAM</name>
<keyword evidence="1" id="KW-0689">Ribosomal protein</keyword>
<evidence type="ECO:0000313" key="2">
    <source>
        <dbReference type="Proteomes" id="UP000747542"/>
    </source>
</evidence>
<proteinExistence type="predicted"/>
<dbReference type="GO" id="GO:0005840">
    <property type="term" value="C:ribosome"/>
    <property type="evidence" value="ECO:0007669"/>
    <property type="project" value="UniProtKB-KW"/>
</dbReference>
<gene>
    <name evidence="1" type="ORF">Hamer_G000857</name>
</gene>
<protein>
    <submittedName>
        <fullName evidence="1">Putative 28S ribosomal protein S36-like</fullName>
    </submittedName>
</protein>
<dbReference type="AlphaFoldDB" id="A0A8J5T279"/>
<accession>A0A8J5T279</accession>
<organism evidence="1 2">
    <name type="scientific">Homarus americanus</name>
    <name type="common">American lobster</name>
    <dbReference type="NCBI Taxonomy" id="6706"/>
    <lineage>
        <taxon>Eukaryota</taxon>
        <taxon>Metazoa</taxon>
        <taxon>Ecdysozoa</taxon>
        <taxon>Arthropoda</taxon>
        <taxon>Crustacea</taxon>
        <taxon>Multicrustacea</taxon>
        <taxon>Malacostraca</taxon>
        <taxon>Eumalacostraca</taxon>
        <taxon>Eucarida</taxon>
        <taxon>Decapoda</taxon>
        <taxon>Pleocyemata</taxon>
        <taxon>Astacidea</taxon>
        <taxon>Nephropoidea</taxon>
        <taxon>Nephropidae</taxon>
        <taxon>Homarus</taxon>
    </lineage>
</organism>
<comment type="caution">
    <text evidence="1">The sequence shown here is derived from an EMBL/GenBank/DDBJ whole genome shotgun (WGS) entry which is preliminary data.</text>
</comment>
<evidence type="ECO:0000313" key="1">
    <source>
        <dbReference type="EMBL" id="KAG7171916.1"/>
    </source>
</evidence>
<dbReference type="EMBL" id="JAHLQT010011632">
    <property type="protein sequence ID" value="KAG7171916.1"/>
    <property type="molecule type" value="Genomic_DNA"/>
</dbReference>
<reference evidence="1" key="1">
    <citation type="journal article" date="2021" name="Sci. Adv.">
        <title>The American lobster genome reveals insights on longevity, neural, and immune adaptations.</title>
        <authorList>
            <person name="Polinski J.M."/>
            <person name="Zimin A.V."/>
            <person name="Clark K.F."/>
            <person name="Kohn A.B."/>
            <person name="Sadowski N."/>
            <person name="Timp W."/>
            <person name="Ptitsyn A."/>
            <person name="Khanna P."/>
            <person name="Romanova D.Y."/>
            <person name="Williams P."/>
            <person name="Greenwood S.J."/>
            <person name="Moroz L.L."/>
            <person name="Walt D.R."/>
            <person name="Bodnar A.G."/>
        </authorList>
    </citation>
    <scope>NUCLEOTIDE SEQUENCE</scope>
    <source>
        <strain evidence="1">GMGI-L3</strain>
    </source>
</reference>
<sequence length="87" mass="9884">MMQVNGFMSSLAGAAWKAVKPHIPMIKFRKGGLTELETRIERKSMSNSCENDENGSCRENVAEVCYYVICIVENNIKRRIGKSYTCF</sequence>
<keyword evidence="1" id="KW-0687">Ribonucleoprotein</keyword>